<organism evidence="3 4">
    <name type="scientific">Alloalcanivorax profundimaris</name>
    <dbReference type="NCBI Taxonomy" id="2735259"/>
    <lineage>
        <taxon>Bacteria</taxon>
        <taxon>Pseudomonadati</taxon>
        <taxon>Pseudomonadota</taxon>
        <taxon>Gammaproteobacteria</taxon>
        <taxon>Oceanospirillales</taxon>
        <taxon>Alcanivoracaceae</taxon>
        <taxon>Alloalcanivorax</taxon>
    </lineage>
</organism>
<dbReference type="InterPro" id="IPR025587">
    <property type="entry name" value="DUF4351"/>
</dbReference>
<dbReference type="RefSeq" id="WP_228548725.1">
    <property type="nucleotide sequence ID" value="NZ_ARXX01000055.1"/>
</dbReference>
<keyword evidence="4" id="KW-1185">Reference proteome</keyword>
<dbReference type="PANTHER" id="PTHR34611">
    <property type="match status" value="1"/>
</dbReference>
<proteinExistence type="predicted"/>
<dbReference type="PANTHER" id="PTHR34611:SF2">
    <property type="entry name" value="INACTIVE RECOMBINATION-PROMOTING NUCLEASE-LIKE PROTEIN RPNE-RELATED"/>
    <property type="match status" value="1"/>
</dbReference>
<comment type="caution">
    <text evidence="3">The sequence shown here is derived from an EMBL/GenBank/DDBJ whole genome shotgun (WGS) entry which is preliminary data.</text>
</comment>
<dbReference type="InterPro" id="IPR051699">
    <property type="entry name" value="Rpn/YhgA-like_nuclease"/>
</dbReference>
<evidence type="ECO:0000259" key="2">
    <source>
        <dbReference type="Pfam" id="PF14261"/>
    </source>
</evidence>
<dbReference type="Proteomes" id="UP000662703">
    <property type="component" value="Unassembled WGS sequence"/>
</dbReference>
<dbReference type="Pfam" id="PF14261">
    <property type="entry name" value="DUF4351"/>
    <property type="match status" value="1"/>
</dbReference>
<feature type="domain" description="DUF4351" evidence="2">
    <location>
        <begin position="288"/>
        <end position="341"/>
    </location>
</feature>
<dbReference type="InterPro" id="IPR006842">
    <property type="entry name" value="Transposase_31"/>
</dbReference>
<protein>
    <submittedName>
        <fullName evidence="3">Transposase</fullName>
    </submittedName>
</protein>
<feature type="domain" description="Transposase (putative) YhgA-like" evidence="1">
    <location>
        <begin position="12"/>
        <end position="212"/>
    </location>
</feature>
<accession>A0ABS0AU96</accession>
<evidence type="ECO:0000259" key="1">
    <source>
        <dbReference type="Pfam" id="PF04754"/>
    </source>
</evidence>
<reference evidence="3 4" key="1">
    <citation type="submission" date="2012-09" db="EMBL/GenBank/DDBJ databases">
        <title>Genome Sequence of alkane-degrading Bacterium Alcanivorax sp. 521-1.</title>
        <authorList>
            <person name="Lai Q."/>
            <person name="Shao Z."/>
        </authorList>
    </citation>
    <scope>NUCLEOTIDE SEQUENCE [LARGE SCALE GENOMIC DNA]</scope>
    <source>
        <strain evidence="3 4">521-1</strain>
    </source>
</reference>
<evidence type="ECO:0000313" key="4">
    <source>
        <dbReference type="Proteomes" id="UP000662703"/>
    </source>
</evidence>
<gene>
    <name evidence="3" type="ORF">Y5W_02998</name>
</gene>
<name>A0ABS0AU96_9GAMM</name>
<evidence type="ECO:0000313" key="3">
    <source>
        <dbReference type="EMBL" id="MBF5057704.1"/>
    </source>
</evidence>
<dbReference type="EMBL" id="ARXX01000055">
    <property type="protein sequence ID" value="MBF5057704.1"/>
    <property type="molecule type" value="Genomic_DNA"/>
</dbReference>
<dbReference type="Pfam" id="PF04754">
    <property type="entry name" value="Transposase_31"/>
    <property type="match status" value="1"/>
</dbReference>
<sequence length="343" mass="40015">MANDIDEVPMDEHDTIYKLLFSHERMIRELLLGFLPESWLAELDLASLEKMNGSYVSDDLRGRHGDAVWRIRWADEWLYVYLLLEFQSSVDRYMALRVMVYTGLLHQDLIRRGALGADHKLPVVLPVVLYNGEPRWRAPTDVRALVQAPPEGLERFQPDQAFLLIDEGAYSDDVRQPVNNLVAALFRLEHHRSSDEVAGLLQLLVKWLSGPEQADLRRSYLEWLRRRLPKWFPGETFPEMHDLQEAYEMITNRFEEWKERQRLAGVEQGMEQGMERGMERGMEQGMAQGRLEGERKLVLRVIQHRFGELPAAYRLRLQSASQDELEDLADRVLDASSLDDLFR</sequence>